<comment type="caution">
    <text evidence="2">The sequence shown here is derived from an EMBL/GenBank/DDBJ whole genome shotgun (WGS) entry which is preliminary data.</text>
</comment>
<dbReference type="InterPro" id="IPR011335">
    <property type="entry name" value="Restrct_endonuc-II-like"/>
</dbReference>
<name>A0A7I9YSV6_MYCBU</name>
<proteinExistence type="predicted"/>
<dbReference type="SUPFAM" id="SSF52980">
    <property type="entry name" value="Restriction endonuclease-like"/>
    <property type="match status" value="1"/>
</dbReference>
<evidence type="ECO:0000259" key="1">
    <source>
        <dbReference type="Pfam" id="PF04471"/>
    </source>
</evidence>
<dbReference type="GO" id="GO:0004519">
    <property type="term" value="F:endonuclease activity"/>
    <property type="evidence" value="ECO:0007669"/>
    <property type="project" value="InterPro"/>
</dbReference>
<dbReference type="GO" id="GO:0009307">
    <property type="term" value="P:DNA restriction-modification system"/>
    <property type="evidence" value="ECO:0007669"/>
    <property type="project" value="InterPro"/>
</dbReference>
<feature type="domain" description="Restriction endonuclease type IV Mrr" evidence="1">
    <location>
        <begin position="7"/>
        <end position="112"/>
    </location>
</feature>
<evidence type="ECO:0000313" key="3">
    <source>
        <dbReference type="Proteomes" id="UP000465360"/>
    </source>
</evidence>
<sequence length="329" mass="35939">MPKRSNEFQRLIALLTMLKAEGAEVNESVELETLDTGRKREVDVVAVGTVAGHIAVVGIEARDWKRKQDVQWVEQAKTKFDRLGANVKILVSSSGFTADALDTAKMYGIKTITPGEVTPEFVGKVVNRADHAEYWHWITLVKKAEVVITRDGATQQQELPGNVPVLYADGSESSLLEELVNHIVKQHTRNHEQWEEGFREADALYGGKAKYIATGDAPAPRSKGQKVYVKGLSHATGEEELFEIANVIVTFEAVRTVADVPLTHGEYDGTFYSTGLAPLGDDATVQLVYTESPDGDFDLAGRLDGSIDTLWPRSMPCGSGPSSPDAVSR</sequence>
<dbReference type="GO" id="GO:0003677">
    <property type="term" value="F:DNA binding"/>
    <property type="evidence" value="ECO:0007669"/>
    <property type="project" value="InterPro"/>
</dbReference>
<dbReference type="InterPro" id="IPR007560">
    <property type="entry name" value="Restrct_endonuc_IV_Mrr"/>
</dbReference>
<dbReference type="Gene3D" id="3.40.1350.10">
    <property type="match status" value="1"/>
</dbReference>
<reference evidence="2 3" key="1">
    <citation type="journal article" date="2019" name="Emerg. Microbes Infect.">
        <title>Comprehensive subspecies identification of 175 nontuberculous mycobacteria species based on 7547 genomic profiles.</title>
        <authorList>
            <person name="Matsumoto Y."/>
            <person name="Kinjo T."/>
            <person name="Motooka D."/>
            <person name="Nabeya D."/>
            <person name="Jung N."/>
            <person name="Uechi K."/>
            <person name="Horii T."/>
            <person name="Iida T."/>
            <person name="Fujita J."/>
            <person name="Nakamura S."/>
        </authorList>
    </citation>
    <scope>NUCLEOTIDE SEQUENCE [LARGE SCALE GENOMIC DNA]</scope>
    <source>
        <strain evidence="2 3">JCM 30725</strain>
    </source>
</reference>
<keyword evidence="3" id="KW-1185">Reference proteome</keyword>
<dbReference type="EMBL" id="BLKZ01000001">
    <property type="protein sequence ID" value="GFG91622.1"/>
    <property type="molecule type" value="Genomic_DNA"/>
</dbReference>
<dbReference type="InterPro" id="IPR011856">
    <property type="entry name" value="tRNA_endonuc-like_dom_sf"/>
</dbReference>
<protein>
    <recommendedName>
        <fullName evidence="1">Restriction endonuclease type IV Mrr domain-containing protein</fullName>
    </recommendedName>
</protein>
<evidence type="ECO:0000313" key="2">
    <source>
        <dbReference type="EMBL" id="GFG91622.1"/>
    </source>
</evidence>
<organism evidence="2 3">
    <name type="scientific">Mycobacterium bourgelatii</name>
    <dbReference type="NCBI Taxonomy" id="1273442"/>
    <lineage>
        <taxon>Bacteria</taxon>
        <taxon>Bacillati</taxon>
        <taxon>Actinomycetota</taxon>
        <taxon>Actinomycetes</taxon>
        <taxon>Mycobacteriales</taxon>
        <taxon>Mycobacteriaceae</taxon>
        <taxon>Mycobacterium</taxon>
    </lineage>
</organism>
<dbReference type="Proteomes" id="UP000465360">
    <property type="component" value="Unassembled WGS sequence"/>
</dbReference>
<dbReference type="Pfam" id="PF04471">
    <property type="entry name" value="Mrr_cat"/>
    <property type="match status" value="1"/>
</dbReference>
<dbReference type="AlphaFoldDB" id="A0A7I9YSV6"/>
<accession>A0A7I9YSV6</accession>
<gene>
    <name evidence="2" type="ORF">MBOU_36640</name>
</gene>